<evidence type="ECO:0000313" key="3">
    <source>
        <dbReference type="Proteomes" id="UP001431449"/>
    </source>
</evidence>
<keyword evidence="1" id="KW-1133">Transmembrane helix</keyword>
<feature type="transmembrane region" description="Helical" evidence="1">
    <location>
        <begin position="138"/>
        <end position="168"/>
    </location>
</feature>
<evidence type="ECO:0000313" key="2">
    <source>
        <dbReference type="EMBL" id="MCK7592695.1"/>
    </source>
</evidence>
<reference evidence="2" key="1">
    <citation type="submission" date="2022-04" db="EMBL/GenBank/DDBJ databases">
        <title>Lysobacter sp. CAU 1642 isolated from sea sand.</title>
        <authorList>
            <person name="Kim W."/>
        </authorList>
    </citation>
    <scope>NUCLEOTIDE SEQUENCE</scope>
    <source>
        <strain evidence="2">CAU 1642</strain>
    </source>
</reference>
<keyword evidence="3" id="KW-1185">Reference proteome</keyword>
<proteinExistence type="predicted"/>
<accession>A0ABT0GF92</accession>
<evidence type="ECO:0000256" key="1">
    <source>
        <dbReference type="SAM" id="Phobius"/>
    </source>
</evidence>
<dbReference type="Pfam" id="PF13398">
    <property type="entry name" value="Peptidase_M50B"/>
    <property type="match status" value="1"/>
</dbReference>
<protein>
    <submittedName>
        <fullName evidence="2">M50 family metallopeptidase</fullName>
    </submittedName>
</protein>
<feature type="transmembrane region" description="Helical" evidence="1">
    <location>
        <begin position="208"/>
        <end position="231"/>
    </location>
</feature>
<comment type="caution">
    <text evidence="2">The sequence shown here is derived from an EMBL/GenBank/DDBJ whole genome shotgun (WGS) entry which is preliminary data.</text>
</comment>
<dbReference type="EMBL" id="JALNMH010000002">
    <property type="protein sequence ID" value="MCK7592695.1"/>
    <property type="molecule type" value="Genomic_DNA"/>
</dbReference>
<keyword evidence="1" id="KW-0472">Membrane</keyword>
<gene>
    <name evidence="2" type="ORF">M0G41_03325</name>
</gene>
<organism evidence="2 3">
    <name type="scientific">Pseudomarimonas salicorniae</name>
    <dbReference type="NCBI Taxonomy" id="2933270"/>
    <lineage>
        <taxon>Bacteria</taxon>
        <taxon>Pseudomonadati</taxon>
        <taxon>Pseudomonadota</taxon>
        <taxon>Gammaproteobacteria</taxon>
        <taxon>Lysobacterales</taxon>
        <taxon>Lysobacteraceae</taxon>
        <taxon>Pseudomarimonas</taxon>
    </lineage>
</organism>
<keyword evidence="1" id="KW-0812">Transmembrane</keyword>
<dbReference type="InterPro" id="IPR049500">
    <property type="entry name" value="Peptidase_M50B-like"/>
</dbReference>
<feature type="transmembrane region" description="Helical" evidence="1">
    <location>
        <begin position="84"/>
        <end position="108"/>
    </location>
</feature>
<sequence>MARELRRRQAWIALLLALAISFAVVWVPFAEVLAWPLLLTSTLFHELGHGLAALALGGKFDSLSLYADGSGMAEYRGAFGRGEIALIAMSGLIGPPLAAMLLLIAAGYQRACHIALGVLGAGLAMAGLFWAGNTLTLVFCLALAFGLLLIAILGAAMVSQITCVFVAVELALASFTRADYLFTDSAQTGAGVLVSDVGQIAEAWWLPFWFWGGLIAVLSIALLAVGAWRFLAALR</sequence>
<feature type="transmembrane region" description="Helical" evidence="1">
    <location>
        <begin position="114"/>
        <end position="131"/>
    </location>
</feature>
<dbReference type="RefSeq" id="WP_248205001.1">
    <property type="nucleotide sequence ID" value="NZ_JALNMH010000002.1"/>
</dbReference>
<name>A0ABT0GF92_9GAMM</name>
<dbReference type="Proteomes" id="UP001431449">
    <property type="component" value="Unassembled WGS sequence"/>
</dbReference>